<feature type="compositionally biased region" description="Basic and acidic residues" evidence="1">
    <location>
        <begin position="16"/>
        <end position="29"/>
    </location>
</feature>
<evidence type="ECO:0000313" key="3">
    <source>
        <dbReference type="Proteomes" id="UP001652621"/>
    </source>
</evidence>
<gene>
    <name evidence="4" type="primary">LOC109613124</name>
</gene>
<dbReference type="AlphaFoldDB" id="A0A9J7IED3"/>
<dbReference type="VEuPathDB" id="VectorBase:MDOMA2_010306"/>
<keyword evidence="3" id="KW-1185">Reference proteome</keyword>
<reference evidence="4" key="1">
    <citation type="submission" date="2025-08" db="UniProtKB">
        <authorList>
            <consortium name="RefSeq"/>
        </authorList>
    </citation>
    <scope>IDENTIFICATION</scope>
    <source>
        <strain evidence="4">Aabys</strain>
        <tissue evidence="4">Whole body</tissue>
    </source>
</reference>
<dbReference type="Proteomes" id="UP001652621">
    <property type="component" value="Unplaced"/>
</dbReference>
<keyword evidence="2" id="KW-0732">Signal</keyword>
<feature type="region of interest" description="Disordered" evidence="1">
    <location>
        <begin position="16"/>
        <end position="54"/>
    </location>
</feature>
<evidence type="ECO:0000313" key="4">
    <source>
        <dbReference type="RefSeq" id="XP_019893209.1"/>
    </source>
</evidence>
<dbReference type="GeneID" id="109613124"/>
<proteinExistence type="predicted"/>
<accession>A0A9J7IED3</accession>
<dbReference type="RefSeq" id="XP_019893209.1">
    <property type="nucleotide sequence ID" value="XM_020037650.2"/>
</dbReference>
<organism evidence="3 4">
    <name type="scientific">Musca domestica</name>
    <name type="common">House fly</name>
    <dbReference type="NCBI Taxonomy" id="7370"/>
    <lineage>
        <taxon>Eukaryota</taxon>
        <taxon>Metazoa</taxon>
        <taxon>Ecdysozoa</taxon>
        <taxon>Arthropoda</taxon>
        <taxon>Hexapoda</taxon>
        <taxon>Insecta</taxon>
        <taxon>Pterygota</taxon>
        <taxon>Neoptera</taxon>
        <taxon>Endopterygota</taxon>
        <taxon>Diptera</taxon>
        <taxon>Brachycera</taxon>
        <taxon>Muscomorpha</taxon>
        <taxon>Muscoidea</taxon>
        <taxon>Muscidae</taxon>
        <taxon>Musca</taxon>
    </lineage>
</organism>
<dbReference type="KEGG" id="mde:109613124"/>
<name>A0A9J7IED3_MUSDO</name>
<feature type="chain" id="PRO_5039914005" evidence="2">
    <location>
        <begin position="19"/>
        <end position="122"/>
    </location>
</feature>
<sequence>MVFISKFLLFLFSGDKKAKKDKGKKDQKAKTNKPPQVEEIVPEIPPEPQPDQREEQCVRYNYSSSYPLCQPRRCPRSLNSRGYVDPETSFTCLCPVRRLPSEERPTRLYACDGTVLIFPKKR</sequence>
<feature type="signal peptide" evidence="2">
    <location>
        <begin position="1"/>
        <end position="18"/>
    </location>
</feature>
<evidence type="ECO:0000256" key="2">
    <source>
        <dbReference type="SAM" id="SignalP"/>
    </source>
</evidence>
<evidence type="ECO:0000256" key="1">
    <source>
        <dbReference type="SAM" id="MobiDB-lite"/>
    </source>
</evidence>
<protein>
    <submittedName>
        <fullName evidence="4">Uncharacterized protein LOC109613124 isoform X1</fullName>
    </submittedName>
</protein>